<evidence type="ECO:0000256" key="3">
    <source>
        <dbReference type="RuleBase" id="RU000363"/>
    </source>
</evidence>
<evidence type="ECO:0000256" key="1">
    <source>
        <dbReference type="ARBA" id="ARBA00006484"/>
    </source>
</evidence>
<dbReference type="PRINTS" id="PR00081">
    <property type="entry name" value="GDHRDH"/>
</dbReference>
<evidence type="ECO:0000256" key="2">
    <source>
        <dbReference type="ARBA" id="ARBA00022857"/>
    </source>
</evidence>
<dbReference type="GO" id="GO:0016616">
    <property type="term" value="F:oxidoreductase activity, acting on the CH-OH group of donors, NAD or NADP as acceptor"/>
    <property type="evidence" value="ECO:0007669"/>
    <property type="project" value="TreeGrafter"/>
</dbReference>
<dbReference type="AlphaFoldDB" id="V2YNW7"/>
<gene>
    <name evidence="4" type="ORF">Moror_1785</name>
</gene>
<dbReference type="Proteomes" id="UP000017559">
    <property type="component" value="Unassembled WGS sequence"/>
</dbReference>
<name>V2YNW7_MONRO</name>
<dbReference type="Gene3D" id="3.40.50.720">
    <property type="entry name" value="NAD(P)-binding Rossmann-like Domain"/>
    <property type="match status" value="1"/>
</dbReference>
<organism evidence="4 5">
    <name type="scientific">Moniliophthora roreri (strain MCA 2997)</name>
    <name type="common">Cocoa frosty pod rot fungus</name>
    <name type="synonym">Crinipellis roreri</name>
    <dbReference type="NCBI Taxonomy" id="1381753"/>
    <lineage>
        <taxon>Eukaryota</taxon>
        <taxon>Fungi</taxon>
        <taxon>Dikarya</taxon>
        <taxon>Basidiomycota</taxon>
        <taxon>Agaricomycotina</taxon>
        <taxon>Agaricomycetes</taxon>
        <taxon>Agaricomycetidae</taxon>
        <taxon>Agaricales</taxon>
        <taxon>Marasmiineae</taxon>
        <taxon>Marasmiaceae</taxon>
        <taxon>Moniliophthora</taxon>
    </lineage>
</organism>
<evidence type="ECO:0000313" key="5">
    <source>
        <dbReference type="Proteomes" id="UP000017559"/>
    </source>
</evidence>
<protein>
    <submittedName>
        <fullName evidence="4">Acetoin reductase</fullName>
    </submittedName>
</protein>
<keyword evidence="2" id="KW-0521">NADP</keyword>
<comment type="similarity">
    <text evidence="1 3">Belongs to the short-chain dehydrogenases/reductases (SDR) family.</text>
</comment>
<proteinExistence type="inferred from homology"/>
<dbReference type="KEGG" id="mrr:Moror_1785"/>
<dbReference type="PROSITE" id="PS00061">
    <property type="entry name" value="ADH_SHORT"/>
    <property type="match status" value="1"/>
</dbReference>
<dbReference type="GO" id="GO:0048038">
    <property type="term" value="F:quinone binding"/>
    <property type="evidence" value="ECO:0007669"/>
    <property type="project" value="TreeGrafter"/>
</dbReference>
<sequence>MAAPLKAGLGRRIALVTGAGQGIGRAIAYRLARDGYSVAINDIPTNSKRASTTLKELQQITQPKGGQASLHFGDVTNEKQVQKMIDEVVKEHSSLDVMVANAGILYYSPLLDTPVEIVDKIMSVNFRGVFLCYKYAAKQMITQGRGGRIIGASSLAGKQGWRNLSVYSASKFAVRGLTQSVAQELGPHKITVNAYAPGCIETDMLDQVDAGYMRFSGGGEKSEIRAMWARDTCVGYNGTPAEIASLVSYLASEEAHYITGQSVSCNGGSFFD</sequence>
<dbReference type="SUPFAM" id="SSF51735">
    <property type="entry name" value="NAD(P)-binding Rossmann-fold domains"/>
    <property type="match status" value="1"/>
</dbReference>
<dbReference type="STRING" id="1381753.V2YNW7"/>
<dbReference type="OrthoDB" id="498125at2759"/>
<dbReference type="InterPro" id="IPR020904">
    <property type="entry name" value="Sc_DH/Rdtase_CS"/>
</dbReference>
<dbReference type="Pfam" id="PF00106">
    <property type="entry name" value="adh_short"/>
    <property type="match status" value="1"/>
</dbReference>
<dbReference type="PRINTS" id="PR00080">
    <property type="entry name" value="SDRFAMILY"/>
</dbReference>
<comment type="caution">
    <text evidence="4">The sequence shown here is derived from an EMBL/GenBank/DDBJ whole genome shotgun (WGS) entry which is preliminary data.</text>
</comment>
<dbReference type="HOGENOM" id="CLU_010194_1_0_1"/>
<dbReference type="FunFam" id="3.40.50.720:FF:000084">
    <property type="entry name" value="Short-chain dehydrogenase reductase"/>
    <property type="match status" value="1"/>
</dbReference>
<accession>V2YNW7</accession>
<dbReference type="PANTHER" id="PTHR42760:SF121">
    <property type="entry name" value="3-OXOACYL-(ACYL-CARRIER-PROTEIN) REDUCTASE"/>
    <property type="match status" value="1"/>
</dbReference>
<dbReference type="EMBL" id="AWSO01000201">
    <property type="protein sequence ID" value="ESK93374.1"/>
    <property type="molecule type" value="Genomic_DNA"/>
</dbReference>
<dbReference type="GO" id="GO:0006633">
    <property type="term" value="P:fatty acid biosynthetic process"/>
    <property type="evidence" value="ECO:0007669"/>
    <property type="project" value="TreeGrafter"/>
</dbReference>
<evidence type="ECO:0000313" key="4">
    <source>
        <dbReference type="EMBL" id="ESK93374.1"/>
    </source>
</evidence>
<dbReference type="InterPro" id="IPR002347">
    <property type="entry name" value="SDR_fam"/>
</dbReference>
<dbReference type="InterPro" id="IPR036291">
    <property type="entry name" value="NAD(P)-bd_dom_sf"/>
</dbReference>
<keyword evidence="5" id="KW-1185">Reference proteome</keyword>
<dbReference type="PANTHER" id="PTHR42760">
    <property type="entry name" value="SHORT-CHAIN DEHYDROGENASES/REDUCTASES FAMILY MEMBER"/>
    <property type="match status" value="1"/>
</dbReference>
<reference evidence="4 5" key="1">
    <citation type="journal article" date="2014" name="BMC Genomics">
        <title>Genome and secretome analysis of the hemibiotrophic fungal pathogen, Moniliophthora roreri, which causes frosty pod rot disease of cacao: mechanisms of the biotrophic and necrotrophic phases.</title>
        <authorList>
            <person name="Meinhardt L.W."/>
            <person name="Costa G.G.L."/>
            <person name="Thomazella D.P.T."/>
            <person name="Teixeira P.J.P.L."/>
            <person name="Carazzolle M.F."/>
            <person name="Schuster S.C."/>
            <person name="Carlson J.E."/>
            <person name="Guiltinan M.J."/>
            <person name="Mieczkowski P."/>
            <person name="Farmer A."/>
            <person name="Ramaraj T."/>
            <person name="Crozier J."/>
            <person name="Davis R.E."/>
            <person name="Shao J."/>
            <person name="Melnick R.L."/>
            <person name="Pereira G.A.G."/>
            <person name="Bailey B.A."/>
        </authorList>
    </citation>
    <scope>NUCLEOTIDE SEQUENCE [LARGE SCALE GENOMIC DNA]</scope>
    <source>
        <strain evidence="4 5">MCA 2997</strain>
    </source>
</reference>